<dbReference type="SMART" id="SM00409">
    <property type="entry name" value="IG"/>
    <property type="match status" value="3"/>
</dbReference>
<dbReference type="InterPro" id="IPR013098">
    <property type="entry name" value="Ig_I-set"/>
</dbReference>
<dbReference type="EMBL" id="LN609530">
    <property type="protein sequence ID" value="CEF71535.1"/>
    <property type="molecule type" value="Genomic_DNA"/>
</dbReference>
<keyword evidence="2" id="KW-1015">Disulfide bond</keyword>
<feature type="domain" description="Ig-like" evidence="5">
    <location>
        <begin position="135"/>
        <end position="218"/>
    </location>
</feature>
<evidence type="ECO:0000256" key="4">
    <source>
        <dbReference type="SAM" id="Phobius"/>
    </source>
</evidence>
<keyword evidence="1" id="KW-0677">Repeat</keyword>
<protein>
    <submittedName>
        <fullName evidence="6">Immunoglobulin subtype 2 domain and Immunoglobulin subtype domain and Immunoglobulin-like domain and Immunoglobulin I-set domain and Immunoglobulin-like fold domain-containing protein</fullName>
    </submittedName>
</protein>
<dbReference type="WormBase" id="SRAE_X000085900">
    <property type="protein sequence ID" value="SRP01868"/>
    <property type="gene ID" value="WBGene00266421"/>
</dbReference>
<evidence type="ECO:0000256" key="1">
    <source>
        <dbReference type="ARBA" id="ARBA00022737"/>
    </source>
</evidence>
<dbReference type="OrthoDB" id="5985519at2759"/>
<reference evidence="6 7" key="1">
    <citation type="submission" date="2014-09" db="EMBL/GenBank/DDBJ databases">
        <authorList>
            <person name="Martin A.A."/>
        </authorList>
    </citation>
    <scope>NUCLEOTIDE SEQUENCE</scope>
    <source>
        <strain evidence="7">ED321</strain>
        <strain evidence="6">ED321 Heterogonic</strain>
    </source>
</reference>
<dbReference type="InterPro" id="IPR003598">
    <property type="entry name" value="Ig_sub2"/>
</dbReference>
<dbReference type="Gene3D" id="2.60.40.10">
    <property type="entry name" value="Immunoglobulins"/>
    <property type="match status" value="3"/>
</dbReference>
<keyword evidence="7" id="KW-1185">Reference proteome</keyword>
<dbReference type="Pfam" id="PF07679">
    <property type="entry name" value="I-set"/>
    <property type="match status" value="2"/>
</dbReference>
<sequence length="485" mass="55016">MRQKIWKNFIFYIIYIIGFSIHLWSQEILNKGETYFVKNGDSLELLCHIKNVIKLTNDESISVAWSQGQDTGLIASDMDIQDESGRYDVSMDQDYYKLIIPSVTIADDKKTFVCTSYSEGAPYQITHNVFIGEPPTATIIGKEDKTIAEGEEFVLECQVSGIPLPKVQWLYEDKELPKGVETIENKLIFKKAKYQFAGNYKCIANNNIGNASVQSKINIVDASKAIELPIEMKEHVKIYDKSEQITSEFGKELNLSCKYTAYPEASVLWTFNGRPLDDMVNENITKIFAYQEEKYTFSVLNINTFQISNIGQYKCNVVNGKGGNESKIINVIPIIPQIDINVGCNTLYFETTFKGDIKKLRLYWKTPLSSNFSVIEIDKEDFSVLKQHSNGISGAVELSQYGITKNHLINFEAILESTEYGDFKSLKQVTSYIFDEKNPGKIGSSKEYLKCFDLDTEPSSGNRNYILLTKTFISALLFIAFGILM</sequence>
<dbReference type="GO" id="GO:0043025">
    <property type="term" value="C:neuronal cell body"/>
    <property type="evidence" value="ECO:0007669"/>
    <property type="project" value="TreeGrafter"/>
</dbReference>
<dbReference type="InterPro" id="IPR036179">
    <property type="entry name" value="Ig-like_dom_sf"/>
</dbReference>
<organism evidence="6">
    <name type="scientific">Strongyloides ratti</name>
    <name type="common">Parasitic roundworm</name>
    <dbReference type="NCBI Taxonomy" id="34506"/>
    <lineage>
        <taxon>Eukaryota</taxon>
        <taxon>Metazoa</taxon>
        <taxon>Ecdysozoa</taxon>
        <taxon>Nematoda</taxon>
        <taxon>Chromadorea</taxon>
        <taxon>Rhabditida</taxon>
        <taxon>Tylenchina</taxon>
        <taxon>Panagrolaimomorpha</taxon>
        <taxon>Strongyloidoidea</taxon>
        <taxon>Strongyloididae</taxon>
        <taxon>Strongyloides</taxon>
    </lineage>
</organism>
<dbReference type="InterPro" id="IPR013783">
    <property type="entry name" value="Ig-like_fold"/>
</dbReference>
<name>A0A090LNU1_STRRB</name>
<keyword evidence="4" id="KW-0472">Membrane</keyword>
<evidence type="ECO:0000313" key="7">
    <source>
        <dbReference type="Proteomes" id="UP000035682"/>
    </source>
</evidence>
<dbReference type="PROSITE" id="PS50835">
    <property type="entry name" value="IG_LIKE"/>
    <property type="match status" value="3"/>
</dbReference>
<evidence type="ECO:0000313" key="8">
    <source>
        <dbReference type="WBParaSite" id="SRAE_X000085900.1"/>
    </source>
</evidence>
<accession>A0A090LNU1</accession>
<dbReference type="WBParaSite" id="SRAE_X000085900.1">
    <property type="protein sequence ID" value="SRAE_X000085900.1"/>
    <property type="gene ID" value="WBGene00266421"/>
</dbReference>
<feature type="transmembrane region" description="Helical" evidence="4">
    <location>
        <begin position="9"/>
        <end position="25"/>
    </location>
</feature>
<keyword evidence="4" id="KW-0812">Transmembrane</keyword>
<dbReference type="InterPro" id="IPR050958">
    <property type="entry name" value="Cell_Adh-Cytoskel_Orgn"/>
</dbReference>
<dbReference type="Proteomes" id="UP000035682">
    <property type="component" value="Unplaced"/>
</dbReference>
<dbReference type="AlphaFoldDB" id="A0A090LNU1"/>
<gene>
    <name evidence="6 8 9" type="ORF">SRAE_X000085900</name>
</gene>
<evidence type="ECO:0000313" key="9">
    <source>
        <dbReference type="WormBase" id="SRAE_X000085900"/>
    </source>
</evidence>
<dbReference type="FunFam" id="2.60.40.10:FF:000032">
    <property type="entry name" value="palladin isoform X1"/>
    <property type="match status" value="1"/>
</dbReference>
<dbReference type="RefSeq" id="XP_024510731.1">
    <property type="nucleotide sequence ID" value="XM_024645255.1"/>
</dbReference>
<dbReference type="GO" id="GO:0007156">
    <property type="term" value="P:homophilic cell adhesion via plasma membrane adhesion molecules"/>
    <property type="evidence" value="ECO:0007669"/>
    <property type="project" value="TreeGrafter"/>
</dbReference>
<dbReference type="InterPro" id="IPR003599">
    <property type="entry name" value="Ig_sub"/>
</dbReference>
<dbReference type="GO" id="GO:0050808">
    <property type="term" value="P:synapse organization"/>
    <property type="evidence" value="ECO:0007669"/>
    <property type="project" value="TreeGrafter"/>
</dbReference>
<reference evidence="8" key="2">
    <citation type="submission" date="2020-12" db="UniProtKB">
        <authorList>
            <consortium name="WormBaseParasite"/>
        </authorList>
    </citation>
    <scope>IDENTIFICATION</scope>
</reference>
<evidence type="ECO:0000256" key="2">
    <source>
        <dbReference type="ARBA" id="ARBA00023157"/>
    </source>
</evidence>
<dbReference type="CDD" id="cd00096">
    <property type="entry name" value="Ig"/>
    <property type="match status" value="1"/>
</dbReference>
<dbReference type="STRING" id="34506.A0A090LNU1"/>
<keyword evidence="4" id="KW-1133">Transmembrane helix</keyword>
<feature type="transmembrane region" description="Helical" evidence="4">
    <location>
        <begin position="465"/>
        <end position="484"/>
    </location>
</feature>
<feature type="domain" description="Ig-like" evidence="5">
    <location>
        <begin position="37"/>
        <end position="126"/>
    </location>
</feature>
<dbReference type="PANTHER" id="PTHR45080:SF34">
    <property type="entry name" value="MYOSIN LIGHT CHAIN KINASE, SMOOTH MUSCLE-LIKE"/>
    <property type="match status" value="1"/>
</dbReference>
<evidence type="ECO:0000313" key="6">
    <source>
        <dbReference type="EMBL" id="CEF71535.1"/>
    </source>
</evidence>
<dbReference type="OMA" id="ELICNIH"/>
<keyword evidence="3" id="KW-0393">Immunoglobulin domain</keyword>
<dbReference type="GO" id="GO:0030424">
    <property type="term" value="C:axon"/>
    <property type="evidence" value="ECO:0007669"/>
    <property type="project" value="TreeGrafter"/>
</dbReference>
<evidence type="ECO:0000256" key="3">
    <source>
        <dbReference type="ARBA" id="ARBA00023319"/>
    </source>
</evidence>
<dbReference type="InterPro" id="IPR007110">
    <property type="entry name" value="Ig-like_dom"/>
</dbReference>
<dbReference type="SUPFAM" id="SSF48726">
    <property type="entry name" value="Immunoglobulin"/>
    <property type="match status" value="3"/>
</dbReference>
<dbReference type="SMART" id="SM00408">
    <property type="entry name" value="IGc2"/>
    <property type="match status" value="2"/>
</dbReference>
<proteinExistence type="predicted"/>
<evidence type="ECO:0000259" key="5">
    <source>
        <dbReference type="PROSITE" id="PS50835"/>
    </source>
</evidence>
<dbReference type="GO" id="GO:0008046">
    <property type="term" value="F:axon guidance receptor activity"/>
    <property type="evidence" value="ECO:0007669"/>
    <property type="project" value="TreeGrafter"/>
</dbReference>
<dbReference type="CTD" id="36383915"/>
<dbReference type="PANTHER" id="PTHR45080">
    <property type="entry name" value="CONTACTIN 5"/>
    <property type="match status" value="1"/>
</dbReference>
<dbReference type="GeneID" id="36383915"/>
<dbReference type="GO" id="GO:0005886">
    <property type="term" value="C:plasma membrane"/>
    <property type="evidence" value="ECO:0007669"/>
    <property type="project" value="TreeGrafter"/>
</dbReference>
<feature type="domain" description="Ig-like" evidence="5">
    <location>
        <begin position="229"/>
        <end position="330"/>
    </location>
</feature>